<keyword evidence="5" id="KW-0812">Transmembrane</keyword>
<evidence type="ECO:0000256" key="4">
    <source>
        <dbReference type="ARBA" id="ARBA00022679"/>
    </source>
</evidence>
<evidence type="ECO:0000256" key="8">
    <source>
        <dbReference type="ARBA" id="ARBA00023034"/>
    </source>
</evidence>
<accession>A0A830HC21</accession>
<evidence type="ECO:0000256" key="12">
    <source>
        <dbReference type="SAM" id="SignalP"/>
    </source>
</evidence>
<comment type="similarity">
    <text evidence="2">Belongs to the glycosyltransferase 29 family.</text>
</comment>
<dbReference type="EMBL" id="BNJQ01000008">
    <property type="protein sequence ID" value="GHP04565.1"/>
    <property type="molecule type" value="Genomic_DNA"/>
</dbReference>
<feature type="chain" id="PRO_5033028319" evidence="12">
    <location>
        <begin position="16"/>
        <end position="358"/>
    </location>
</feature>
<evidence type="ECO:0000256" key="10">
    <source>
        <dbReference type="ARBA" id="ARBA00023180"/>
    </source>
</evidence>
<evidence type="ECO:0000256" key="5">
    <source>
        <dbReference type="ARBA" id="ARBA00022692"/>
    </source>
</evidence>
<keyword evidence="4" id="KW-0808">Transferase</keyword>
<keyword evidence="12" id="KW-0732">Signal</keyword>
<reference evidence="13" key="1">
    <citation type="submission" date="2020-10" db="EMBL/GenBank/DDBJ databases">
        <title>Unveiling of a novel bifunctional photoreceptor, Dualchrome1, isolated from a cosmopolitan green alga.</title>
        <authorList>
            <person name="Suzuki S."/>
            <person name="Kawachi M."/>
        </authorList>
    </citation>
    <scope>NUCLEOTIDE SEQUENCE</scope>
    <source>
        <strain evidence="13">NIES 2893</strain>
    </source>
</reference>
<comment type="caution">
    <text evidence="13">The sequence shown here is derived from an EMBL/GenBank/DDBJ whole genome shotgun (WGS) entry which is preliminary data.</text>
</comment>
<proteinExistence type="inferred from homology"/>
<sequence length="358" mass="40015">MLSLFGALRSSHLAAWSVTVQEQVVVVEDEEEDEKTSPEEEEEDTGVDEAKNAEDLGGSRRDVDDADDEDGDEKQDEKDGGDAAAARDTAKRRAAQKTPSTKQNLRAQAREGVRAAIEKPLPPDAKVIVVGNGRSLASKTYGGLIDSYNVVARFNYFKTAGLEKQLGTKLTYWFLNDRKSPRAKNFNKTMAVTLGPNRIIVPVPLPVGPRCRQRATACNPTASARGDRRRIVTKVRKSYNGMGLSSQFLPMPIHVYEKLRNQWRFAARWPSTGIVSLVYMTDRFPKSRIDVLGFDFQNAKRSDCRSNRRRGPNEVLCKARVLGHAWETKTKPFTQHDIAAEANMLRRLVSAGRVRILD</sequence>
<keyword evidence="10" id="KW-0325">Glycoprotein</keyword>
<feature type="compositionally biased region" description="Basic and acidic residues" evidence="11">
    <location>
        <begin position="48"/>
        <end position="63"/>
    </location>
</feature>
<comment type="subcellular location">
    <subcellularLocation>
        <location evidence="1">Golgi apparatus membrane</location>
        <topology evidence="1">Single-pass type II membrane protein</topology>
    </subcellularLocation>
</comment>
<evidence type="ECO:0000313" key="14">
    <source>
        <dbReference type="Proteomes" id="UP000660262"/>
    </source>
</evidence>
<dbReference type="AlphaFoldDB" id="A0A830HC21"/>
<dbReference type="GO" id="GO:0000139">
    <property type="term" value="C:Golgi membrane"/>
    <property type="evidence" value="ECO:0007669"/>
    <property type="project" value="UniProtKB-SubCell"/>
</dbReference>
<organism evidence="13 14">
    <name type="scientific">Pycnococcus provasolii</name>
    <dbReference type="NCBI Taxonomy" id="41880"/>
    <lineage>
        <taxon>Eukaryota</taxon>
        <taxon>Viridiplantae</taxon>
        <taxon>Chlorophyta</taxon>
        <taxon>Pseudoscourfieldiophyceae</taxon>
        <taxon>Pseudoscourfieldiales</taxon>
        <taxon>Pycnococcaceae</taxon>
        <taxon>Pycnococcus</taxon>
    </lineage>
</organism>
<name>A0A830HC21_9CHLO</name>
<dbReference type="InterPro" id="IPR001675">
    <property type="entry name" value="Glyco_trans_29"/>
</dbReference>
<keyword evidence="6" id="KW-0735">Signal-anchor</keyword>
<keyword evidence="7" id="KW-1133">Transmembrane helix</keyword>
<dbReference type="Proteomes" id="UP000660262">
    <property type="component" value="Unassembled WGS sequence"/>
</dbReference>
<evidence type="ECO:0000256" key="6">
    <source>
        <dbReference type="ARBA" id="ARBA00022968"/>
    </source>
</evidence>
<dbReference type="Pfam" id="PF00777">
    <property type="entry name" value="Glyco_transf_29"/>
    <property type="match status" value="1"/>
</dbReference>
<protein>
    <submittedName>
        <fullName evidence="13">Uncharacterized protein</fullName>
    </submittedName>
</protein>
<evidence type="ECO:0000256" key="3">
    <source>
        <dbReference type="ARBA" id="ARBA00022676"/>
    </source>
</evidence>
<dbReference type="OrthoDB" id="10264956at2759"/>
<keyword evidence="14" id="KW-1185">Reference proteome</keyword>
<gene>
    <name evidence="13" type="ORF">PPROV_000331900</name>
</gene>
<keyword evidence="3" id="KW-0328">Glycosyltransferase</keyword>
<evidence type="ECO:0000313" key="13">
    <source>
        <dbReference type="EMBL" id="GHP04565.1"/>
    </source>
</evidence>
<keyword evidence="9" id="KW-0472">Membrane</keyword>
<dbReference type="GO" id="GO:0008373">
    <property type="term" value="F:sialyltransferase activity"/>
    <property type="evidence" value="ECO:0007669"/>
    <property type="project" value="InterPro"/>
</dbReference>
<feature type="signal peptide" evidence="12">
    <location>
        <begin position="1"/>
        <end position="15"/>
    </location>
</feature>
<feature type="compositionally biased region" description="Acidic residues" evidence="11">
    <location>
        <begin position="64"/>
        <end position="74"/>
    </location>
</feature>
<evidence type="ECO:0000256" key="2">
    <source>
        <dbReference type="ARBA" id="ARBA00006003"/>
    </source>
</evidence>
<dbReference type="Gene3D" id="3.90.1480.20">
    <property type="entry name" value="Glycosyl transferase family 29"/>
    <property type="match status" value="1"/>
</dbReference>
<feature type="region of interest" description="Disordered" evidence="11">
    <location>
        <begin position="19"/>
        <end position="109"/>
    </location>
</feature>
<keyword evidence="8" id="KW-0333">Golgi apparatus</keyword>
<dbReference type="InterPro" id="IPR038578">
    <property type="entry name" value="GT29-like_sf"/>
</dbReference>
<evidence type="ECO:0000256" key="9">
    <source>
        <dbReference type="ARBA" id="ARBA00023136"/>
    </source>
</evidence>
<evidence type="ECO:0000256" key="1">
    <source>
        <dbReference type="ARBA" id="ARBA00004323"/>
    </source>
</evidence>
<feature type="compositionally biased region" description="Acidic residues" evidence="11">
    <location>
        <begin position="27"/>
        <end position="47"/>
    </location>
</feature>
<evidence type="ECO:0000256" key="7">
    <source>
        <dbReference type="ARBA" id="ARBA00022989"/>
    </source>
</evidence>
<evidence type="ECO:0000256" key="11">
    <source>
        <dbReference type="SAM" id="MobiDB-lite"/>
    </source>
</evidence>